<organism evidence="1 2">
    <name type="scientific">Caligus rogercresseyi</name>
    <name type="common">Sea louse</name>
    <dbReference type="NCBI Taxonomy" id="217165"/>
    <lineage>
        <taxon>Eukaryota</taxon>
        <taxon>Metazoa</taxon>
        <taxon>Ecdysozoa</taxon>
        <taxon>Arthropoda</taxon>
        <taxon>Crustacea</taxon>
        <taxon>Multicrustacea</taxon>
        <taxon>Hexanauplia</taxon>
        <taxon>Copepoda</taxon>
        <taxon>Siphonostomatoida</taxon>
        <taxon>Caligidae</taxon>
        <taxon>Caligus</taxon>
    </lineage>
</organism>
<evidence type="ECO:0000313" key="2">
    <source>
        <dbReference type="Proteomes" id="UP000595437"/>
    </source>
</evidence>
<proteinExistence type="predicted"/>
<evidence type="ECO:0000313" key="1">
    <source>
        <dbReference type="EMBL" id="QQP57587.1"/>
    </source>
</evidence>
<dbReference type="EMBL" id="CP045891">
    <property type="protein sequence ID" value="QQP57587.1"/>
    <property type="molecule type" value="Genomic_DNA"/>
</dbReference>
<dbReference type="AlphaFoldDB" id="A0A7T8KKF5"/>
<feature type="non-terminal residue" evidence="1">
    <location>
        <position position="52"/>
    </location>
</feature>
<reference evidence="2" key="1">
    <citation type="submission" date="2021-01" db="EMBL/GenBank/DDBJ databases">
        <title>Caligus Genome Assembly.</title>
        <authorList>
            <person name="Gallardo-Escarate C."/>
        </authorList>
    </citation>
    <scope>NUCLEOTIDE SEQUENCE [LARGE SCALE GENOMIC DNA]</scope>
</reference>
<name>A0A7T8KKF5_CALRO</name>
<dbReference type="Proteomes" id="UP000595437">
    <property type="component" value="Chromosome 2"/>
</dbReference>
<keyword evidence="2" id="KW-1185">Reference proteome</keyword>
<gene>
    <name evidence="1" type="ORF">FKW44_002625</name>
</gene>
<accession>A0A7T8KKF5</accession>
<protein>
    <submittedName>
        <fullName evidence="1">Uncharacterized protein</fullName>
    </submittedName>
</protein>
<sequence length="52" mass="6158">MRRRSVHFELTPRILPERPLRIRCPRMGAVVVAQGYPPLTPRPKKRKKLINQ</sequence>